<dbReference type="PANTHER" id="PTHR35147:SF1">
    <property type="entry name" value="CHEMORECEPTOR GLUTAMINE DEAMIDASE CHED-RELATED"/>
    <property type="match status" value="1"/>
</dbReference>
<dbReference type="AlphaFoldDB" id="A0A2P2BPM1"/>
<dbReference type="EC" id="3.5.1.44" evidence="3"/>
<keyword evidence="5" id="KW-1185">Reference proteome</keyword>
<evidence type="ECO:0000256" key="3">
    <source>
        <dbReference type="HAMAP-Rule" id="MF_01440"/>
    </source>
</evidence>
<dbReference type="InterPro" id="IPR038592">
    <property type="entry name" value="CheD-like_sf"/>
</dbReference>
<protein>
    <recommendedName>
        <fullName evidence="3">Probable chemoreceptor glutamine deamidase CheD</fullName>
        <ecNumber evidence="3">3.5.1.44</ecNumber>
    </recommendedName>
</protein>
<keyword evidence="2 3" id="KW-0378">Hydrolase</keyword>
<keyword evidence="1 3" id="KW-0145">Chemotaxis</keyword>
<dbReference type="RefSeq" id="WP_166505011.1">
    <property type="nucleotide sequence ID" value="NZ_LN650648.1"/>
</dbReference>
<dbReference type="EMBL" id="LN650648">
    <property type="protein sequence ID" value="CEI72282.1"/>
    <property type="molecule type" value="Genomic_DNA"/>
</dbReference>
<comment type="similarity">
    <text evidence="3">Belongs to the CheD family.</text>
</comment>
<accession>A0A2P2BPM1</accession>
<sequence length="161" mass="17421">MKNITVGIADFNIVKAPDQITTIGLGSCCGIVLYDETKKIAGLVHILLSDSKNERQVVNKAKYADTGISLLYEEMKKSGANPMFIKAKIAGGAHMFTFKNADSSIFTIGEKNVKACKETLKKLHIPIVSEDVLGTCGRTITFDVLTSKLKIKSVGKGEKVI</sequence>
<dbReference type="InterPro" id="IPR011324">
    <property type="entry name" value="Cytotoxic_necrot_fac-like_cat"/>
</dbReference>
<dbReference type="GO" id="GO:0006935">
    <property type="term" value="P:chemotaxis"/>
    <property type="evidence" value="ECO:0007669"/>
    <property type="project" value="UniProtKB-UniRule"/>
</dbReference>
<dbReference type="CDD" id="cd16352">
    <property type="entry name" value="CheD"/>
    <property type="match status" value="1"/>
</dbReference>
<evidence type="ECO:0000256" key="2">
    <source>
        <dbReference type="ARBA" id="ARBA00022801"/>
    </source>
</evidence>
<keyword evidence="4" id="KW-0675">Receptor</keyword>
<comment type="function">
    <text evidence="3">Probably deamidates glutamine residues to glutamate on methyl-accepting chemotaxis receptors (MCPs), playing an important role in chemotaxis.</text>
</comment>
<evidence type="ECO:0000256" key="1">
    <source>
        <dbReference type="ARBA" id="ARBA00022500"/>
    </source>
</evidence>
<dbReference type="KEGG" id="rhom:FRIFI_0737"/>
<comment type="catalytic activity">
    <reaction evidence="3">
        <text>L-glutaminyl-[protein] + H2O = L-glutamyl-[protein] + NH4(+)</text>
        <dbReference type="Rhea" id="RHEA:16441"/>
        <dbReference type="Rhea" id="RHEA-COMP:10207"/>
        <dbReference type="Rhea" id="RHEA-COMP:10208"/>
        <dbReference type="ChEBI" id="CHEBI:15377"/>
        <dbReference type="ChEBI" id="CHEBI:28938"/>
        <dbReference type="ChEBI" id="CHEBI:29973"/>
        <dbReference type="ChEBI" id="CHEBI:30011"/>
        <dbReference type="EC" id="3.5.1.44"/>
    </reaction>
</comment>
<dbReference type="HAMAP" id="MF_01440">
    <property type="entry name" value="CheD"/>
    <property type="match status" value="1"/>
</dbReference>
<dbReference type="InterPro" id="IPR005659">
    <property type="entry name" value="Chemorcpt_Glu_NH3ase_CheD"/>
</dbReference>
<evidence type="ECO:0000313" key="5">
    <source>
        <dbReference type="Proteomes" id="UP000245695"/>
    </source>
</evidence>
<dbReference type="GO" id="GO:0050568">
    <property type="term" value="F:protein-glutamine glutaminase activity"/>
    <property type="evidence" value="ECO:0007669"/>
    <property type="project" value="UniProtKB-UniRule"/>
</dbReference>
<dbReference type="Proteomes" id="UP000245695">
    <property type="component" value="Chromosome 1"/>
</dbReference>
<evidence type="ECO:0000313" key="4">
    <source>
        <dbReference type="EMBL" id="CEI72282.1"/>
    </source>
</evidence>
<dbReference type="SUPFAM" id="SSF64438">
    <property type="entry name" value="CNF1/YfiH-like putative cysteine hydrolases"/>
    <property type="match status" value="1"/>
</dbReference>
<organism evidence="4 5">
    <name type="scientific">Romboutsia hominis</name>
    <dbReference type="NCBI Taxonomy" id="1507512"/>
    <lineage>
        <taxon>Bacteria</taxon>
        <taxon>Bacillati</taxon>
        <taxon>Bacillota</taxon>
        <taxon>Clostridia</taxon>
        <taxon>Peptostreptococcales</taxon>
        <taxon>Peptostreptococcaceae</taxon>
        <taxon>Romboutsia</taxon>
    </lineage>
</organism>
<reference evidence="4 5" key="1">
    <citation type="submission" date="2014-09" db="EMBL/GenBank/DDBJ databases">
        <authorList>
            <person name="Hornung B.V."/>
        </authorList>
    </citation>
    <scope>NUCLEOTIDE SEQUENCE [LARGE SCALE GENOMIC DNA]</scope>
    <source>
        <strain evidence="4 5">FRIFI</strain>
    </source>
</reference>
<dbReference type="PANTHER" id="PTHR35147">
    <property type="entry name" value="CHEMORECEPTOR GLUTAMINE DEAMIDASE CHED-RELATED"/>
    <property type="match status" value="1"/>
</dbReference>
<name>A0A2P2BPM1_9FIRM</name>
<gene>
    <name evidence="3" type="primary">cheD</name>
    <name evidence="4" type="ORF">FRIFI_0737</name>
</gene>
<dbReference type="Gene3D" id="3.30.1330.200">
    <property type="match status" value="1"/>
</dbReference>
<dbReference type="Pfam" id="PF03975">
    <property type="entry name" value="CheD"/>
    <property type="match status" value="1"/>
</dbReference>
<proteinExistence type="inferred from homology"/>